<reference evidence="1" key="1">
    <citation type="journal article" date="2023" name="Microbiome">
        <title>Phages are unrecognized players in the ecology of the oral pathogen Porphyromonas gingivalis.</title>
        <authorList>
            <person name="Matrishin C.B."/>
            <person name="Haase E.M."/>
            <person name="Dewhirst F.E."/>
            <person name="Mark Welch J.L."/>
            <person name="Miranda-Sanchez F."/>
            <person name="Chen T."/>
            <person name="MacFarland D.C."/>
            <person name="Kauffman K.M."/>
        </authorList>
    </citation>
    <scope>NUCLEOTIDE SEQUENCE</scope>
</reference>
<accession>A0AAT9JN87</accession>
<proteinExistence type="predicted"/>
<name>A0AAT9JN87_9CAUD</name>
<dbReference type="EMBL" id="BK068113">
    <property type="protein sequence ID" value="DBA56382.1"/>
    <property type="molecule type" value="Genomic_DNA"/>
</dbReference>
<protein>
    <submittedName>
        <fullName evidence="1">Uncharacterized protein</fullName>
    </submittedName>
</protein>
<organism evidence="1">
    <name type="scientific">Porphyromonas phage phage032a_KCOM2801</name>
    <dbReference type="NCBI Taxonomy" id="3154122"/>
    <lineage>
        <taxon>Viruses</taxon>
        <taxon>Duplodnaviria</taxon>
        <taxon>Heunggongvirae</taxon>
        <taxon>Uroviricota</taxon>
        <taxon>Caudoviricetes</taxon>
        <taxon>Nixviridae</taxon>
        <taxon>Nixvirus</taxon>
        <taxon>Nixvirus pging00X</taxon>
    </lineage>
</organism>
<evidence type="ECO:0000313" key="1">
    <source>
        <dbReference type="EMBL" id="DBA56382.1"/>
    </source>
</evidence>
<reference evidence="1" key="2">
    <citation type="submission" date="2024-05" db="EMBL/GenBank/DDBJ databases">
        <authorList>
            <person name="Matrishin C.B."/>
            <person name="Kauffman K.M."/>
        </authorList>
    </citation>
    <scope>NUCLEOTIDE SEQUENCE</scope>
</reference>
<sequence length="182" mass="20608">MFTEILRYFAKFSTREGVLKNFSTGTSQIAGYDQLREDLSSLQYLDLVPEFIFSPHLDKVRSRVSGILSSLYLFVDYGEISHEISSPGQYSDEIALAVTVAYPSRDSSADSMEQLLLMEDCLKRLVSIRNEILSIRCNADPFYKGIVRSHQIIPFEAPELSSVGWTMTFSRQGFDSLRAKPV</sequence>